<name>A0A8S5RIQ7_9VIRU</name>
<protein>
    <submittedName>
        <fullName evidence="1">Uncharacterized protein</fullName>
    </submittedName>
</protein>
<reference evidence="1" key="1">
    <citation type="journal article" date="2021" name="Proc. Natl. Acad. Sci. U.S.A.">
        <title>A Catalog of Tens of Thousands of Viruses from Human Metagenomes Reveals Hidden Associations with Chronic Diseases.</title>
        <authorList>
            <person name="Tisza M.J."/>
            <person name="Buck C.B."/>
        </authorList>
    </citation>
    <scope>NUCLEOTIDE SEQUENCE</scope>
    <source>
        <strain evidence="1">CtML55</strain>
    </source>
</reference>
<accession>A0A8S5RIQ7</accession>
<dbReference type="EMBL" id="BK059105">
    <property type="protein sequence ID" value="DAE30933.1"/>
    <property type="molecule type" value="Genomic_DNA"/>
</dbReference>
<evidence type="ECO:0000313" key="1">
    <source>
        <dbReference type="EMBL" id="DAE30933.1"/>
    </source>
</evidence>
<organism evidence="1">
    <name type="scientific">virus sp. ctML55</name>
    <dbReference type="NCBI Taxonomy" id="2827627"/>
    <lineage>
        <taxon>Viruses</taxon>
    </lineage>
</organism>
<sequence length="33" mass="3637">MYYAELDCNDYSIIALVCPNAANLAKNDVRSSV</sequence>
<proteinExistence type="predicted"/>